<sequence length="119" mass="13463">MLLNESNAEQMELNRLHLGCGHTILEDWINLDFVALKGVDVIANLDACAEVPLPFEDNSIEEFYGSHLIEHIQHTLPMMQELHRIAKPGAKANFRLPYGASDDAFEDPTHVKEYFLSNS</sequence>
<dbReference type="Proteomes" id="UP000198734">
    <property type="component" value="Unassembled WGS sequence"/>
</dbReference>
<name>A0A1I5W6F7_9BACI</name>
<dbReference type="AlphaFoldDB" id="A0A1I5W6F7"/>
<protein>
    <recommendedName>
        <fullName evidence="3">Methyltransferase domain-containing protein</fullName>
    </recommendedName>
</protein>
<dbReference type="SUPFAM" id="SSF53335">
    <property type="entry name" value="S-adenosyl-L-methionine-dependent methyltransferases"/>
    <property type="match status" value="1"/>
</dbReference>
<accession>A0A1I5W6F7</accession>
<gene>
    <name evidence="1" type="ORF">SAMN05421670_1125</name>
</gene>
<evidence type="ECO:0000313" key="2">
    <source>
        <dbReference type="Proteomes" id="UP000198734"/>
    </source>
</evidence>
<dbReference type="Gene3D" id="3.40.50.150">
    <property type="entry name" value="Vaccinia Virus protein VP39"/>
    <property type="match status" value="1"/>
</dbReference>
<proteinExistence type="predicted"/>
<dbReference type="InterPro" id="IPR029063">
    <property type="entry name" value="SAM-dependent_MTases_sf"/>
</dbReference>
<dbReference type="EMBL" id="FOXU01000001">
    <property type="protein sequence ID" value="SFQ15233.1"/>
    <property type="molecule type" value="Genomic_DNA"/>
</dbReference>
<reference evidence="2" key="1">
    <citation type="submission" date="2016-10" db="EMBL/GenBank/DDBJ databases">
        <authorList>
            <person name="Varghese N."/>
            <person name="Submissions S."/>
        </authorList>
    </citation>
    <scope>NUCLEOTIDE SEQUENCE [LARGE SCALE GENOMIC DNA]</scope>
    <source>
        <strain evidence="2">DSM 11706</strain>
    </source>
</reference>
<evidence type="ECO:0008006" key="3">
    <source>
        <dbReference type="Google" id="ProtNLM"/>
    </source>
</evidence>
<evidence type="ECO:0000313" key="1">
    <source>
        <dbReference type="EMBL" id="SFQ15233.1"/>
    </source>
</evidence>
<keyword evidence="2" id="KW-1185">Reference proteome</keyword>
<organism evidence="1 2">
    <name type="scientific">Psychrobacillus psychrotolerans</name>
    <dbReference type="NCBI Taxonomy" id="126156"/>
    <lineage>
        <taxon>Bacteria</taxon>
        <taxon>Bacillati</taxon>
        <taxon>Bacillota</taxon>
        <taxon>Bacilli</taxon>
        <taxon>Bacillales</taxon>
        <taxon>Bacillaceae</taxon>
        <taxon>Psychrobacillus</taxon>
    </lineage>
</organism>